<keyword evidence="6" id="KW-0046">Antibiotic resistance</keyword>
<organism evidence="8 9">
    <name type="scientific">Actinophytocola glycyrrhizae</name>
    <dbReference type="NCBI Taxonomy" id="2044873"/>
    <lineage>
        <taxon>Bacteria</taxon>
        <taxon>Bacillati</taxon>
        <taxon>Actinomycetota</taxon>
        <taxon>Actinomycetes</taxon>
        <taxon>Pseudonocardiales</taxon>
        <taxon>Pseudonocardiaceae</taxon>
    </lineage>
</organism>
<dbReference type="Proteomes" id="UP001595859">
    <property type="component" value="Unassembled WGS sequence"/>
</dbReference>
<protein>
    <submittedName>
        <fullName evidence="8">ABC transporter ATP-binding protein</fullName>
    </submittedName>
</protein>
<comment type="subcellular location">
    <subcellularLocation>
        <location evidence="1">Cell membrane</location>
        <topology evidence="1">Peripheral membrane protein</topology>
    </subcellularLocation>
</comment>
<dbReference type="GO" id="GO:0005524">
    <property type="term" value="F:ATP binding"/>
    <property type="evidence" value="ECO:0007669"/>
    <property type="project" value="UniProtKB-KW"/>
</dbReference>
<dbReference type="RefSeq" id="WP_378059298.1">
    <property type="nucleotide sequence ID" value="NZ_JBHSIS010000017.1"/>
</dbReference>
<dbReference type="Gene3D" id="3.40.50.300">
    <property type="entry name" value="P-loop containing nucleotide triphosphate hydrolases"/>
    <property type="match status" value="1"/>
</dbReference>
<evidence type="ECO:0000256" key="5">
    <source>
        <dbReference type="ARBA" id="ARBA00022840"/>
    </source>
</evidence>
<gene>
    <name evidence="8" type="ORF">ACFPCV_27770</name>
</gene>
<name>A0ABV9S981_9PSEU</name>
<dbReference type="CDD" id="cd03230">
    <property type="entry name" value="ABC_DR_subfamily_A"/>
    <property type="match status" value="1"/>
</dbReference>
<keyword evidence="4" id="KW-0547">Nucleotide-binding</keyword>
<sequence>MNGTAIEVEGVSRTFKARGGDVNALNDVHLRVGQGEIVGLLGSNGAGKTTLTKILATLLLPSSGTARIFGLDVTRKRREVRRMTGVVLGGERGLYGKLSGRENLRFFAMLAGVGRRRLTTRLEAALEHVGLADVADRAVETYSKGMRQRLHLAIGMINEPPVLLLDEPTVGLDPVEAERLRHDVAALRDQGTSVLLTSHLLLDIERLADRVAILADGRVVADVGVAEFGKLAGYTAIVTVRGTGTPPAPEVGWSSQVMVDDLVETSGLWTLRLRVRDWSAESFGRLGAALGDATILGVDVAALRLEDVYSHVAAQLAASDRTEFGEVRR</sequence>
<evidence type="ECO:0000256" key="1">
    <source>
        <dbReference type="ARBA" id="ARBA00004202"/>
    </source>
</evidence>
<dbReference type="Pfam" id="PF00005">
    <property type="entry name" value="ABC_tran"/>
    <property type="match status" value="1"/>
</dbReference>
<proteinExistence type="inferred from homology"/>
<accession>A0ABV9S981</accession>
<dbReference type="SMART" id="SM00382">
    <property type="entry name" value="AAA"/>
    <property type="match status" value="1"/>
</dbReference>
<evidence type="ECO:0000256" key="2">
    <source>
        <dbReference type="ARBA" id="ARBA00005417"/>
    </source>
</evidence>
<dbReference type="InterPro" id="IPR027417">
    <property type="entry name" value="P-loop_NTPase"/>
</dbReference>
<dbReference type="InterPro" id="IPR003593">
    <property type="entry name" value="AAA+_ATPase"/>
</dbReference>
<dbReference type="InterPro" id="IPR003439">
    <property type="entry name" value="ABC_transporter-like_ATP-bd"/>
</dbReference>
<dbReference type="PANTHER" id="PTHR42711:SF5">
    <property type="entry name" value="ABC TRANSPORTER ATP-BINDING PROTEIN NATA"/>
    <property type="match status" value="1"/>
</dbReference>
<evidence type="ECO:0000259" key="7">
    <source>
        <dbReference type="PROSITE" id="PS50893"/>
    </source>
</evidence>
<comment type="similarity">
    <text evidence="2">Belongs to the ABC transporter superfamily.</text>
</comment>
<comment type="caution">
    <text evidence="8">The sequence shown here is derived from an EMBL/GenBank/DDBJ whole genome shotgun (WGS) entry which is preliminary data.</text>
</comment>
<dbReference type="InterPro" id="IPR050763">
    <property type="entry name" value="ABC_transporter_ATP-binding"/>
</dbReference>
<dbReference type="PANTHER" id="PTHR42711">
    <property type="entry name" value="ABC TRANSPORTER ATP-BINDING PROTEIN"/>
    <property type="match status" value="1"/>
</dbReference>
<evidence type="ECO:0000313" key="9">
    <source>
        <dbReference type="Proteomes" id="UP001595859"/>
    </source>
</evidence>
<keyword evidence="3" id="KW-0813">Transport</keyword>
<evidence type="ECO:0000256" key="6">
    <source>
        <dbReference type="ARBA" id="ARBA00023251"/>
    </source>
</evidence>
<feature type="domain" description="ABC transporter" evidence="7">
    <location>
        <begin position="6"/>
        <end position="241"/>
    </location>
</feature>
<evidence type="ECO:0000256" key="4">
    <source>
        <dbReference type="ARBA" id="ARBA00022741"/>
    </source>
</evidence>
<keyword evidence="5 8" id="KW-0067">ATP-binding</keyword>
<evidence type="ECO:0000256" key="3">
    <source>
        <dbReference type="ARBA" id="ARBA00022448"/>
    </source>
</evidence>
<dbReference type="PROSITE" id="PS50893">
    <property type="entry name" value="ABC_TRANSPORTER_2"/>
    <property type="match status" value="1"/>
</dbReference>
<keyword evidence="9" id="KW-1185">Reference proteome</keyword>
<evidence type="ECO:0000313" key="8">
    <source>
        <dbReference type="EMBL" id="MFC4857313.1"/>
    </source>
</evidence>
<dbReference type="SUPFAM" id="SSF52540">
    <property type="entry name" value="P-loop containing nucleoside triphosphate hydrolases"/>
    <property type="match status" value="1"/>
</dbReference>
<reference evidence="9" key="1">
    <citation type="journal article" date="2019" name="Int. J. Syst. Evol. Microbiol.">
        <title>The Global Catalogue of Microorganisms (GCM) 10K type strain sequencing project: providing services to taxonomists for standard genome sequencing and annotation.</title>
        <authorList>
            <consortium name="The Broad Institute Genomics Platform"/>
            <consortium name="The Broad Institute Genome Sequencing Center for Infectious Disease"/>
            <person name="Wu L."/>
            <person name="Ma J."/>
        </authorList>
    </citation>
    <scope>NUCLEOTIDE SEQUENCE [LARGE SCALE GENOMIC DNA]</scope>
    <source>
        <strain evidence="9">ZS-22-S1</strain>
    </source>
</reference>
<dbReference type="EMBL" id="JBHSIS010000017">
    <property type="protein sequence ID" value="MFC4857313.1"/>
    <property type="molecule type" value="Genomic_DNA"/>
</dbReference>